<comment type="caution">
    <text evidence="2">The sequence shown here is derived from an EMBL/GenBank/DDBJ whole genome shotgun (WGS) entry which is preliminary data.</text>
</comment>
<evidence type="ECO:0000313" key="5">
    <source>
        <dbReference type="Proteomes" id="UP000233551"/>
    </source>
</evidence>
<evidence type="ECO:0000313" key="4">
    <source>
        <dbReference type="Proteomes" id="UP000197138"/>
    </source>
</evidence>
<sequence>MPLVSNSRSSPSLSFVVVVSYSSSSTLWLSAQAYGFQHIEEGFGPGRKEHQRSGQRVPLTSSAESIPKVPKPSQVEL</sequence>
<organism evidence="2 4">
    <name type="scientific">Punica granatum</name>
    <name type="common">Pomegranate</name>
    <dbReference type="NCBI Taxonomy" id="22663"/>
    <lineage>
        <taxon>Eukaryota</taxon>
        <taxon>Viridiplantae</taxon>
        <taxon>Streptophyta</taxon>
        <taxon>Embryophyta</taxon>
        <taxon>Tracheophyta</taxon>
        <taxon>Spermatophyta</taxon>
        <taxon>Magnoliopsida</taxon>
        <taxon>eudicotyledons</taxon>
        <taxon>Gunneridae</taxon>
        <taxon>Pentapetalae</taxon>
        <taxon>rosids</taxon>
        <taxon>malvids</taxon>
        <taxon>Myrtales</taxon>
        <taxon>Lythraceae</taxon>
        <taxon>Punica</taxon>
    </lineage>
</organism>
<reference evidence="4" key="1">
    <citation type="journal article" date="2017" name="Plant J.">
        <title>The pomegranate (Punica granatum L.) genome and the genomics of punicalagin biosynthesis.</title>
        <authorList>
            <person name="Qin G."/>
            <person name="Xu C."/>
            <person name="Ming R."/>
            <person name="Tang H."/>
            <person name="Guyot R."/>
            <person name="Kramer E.M."/>
            <person name="Hu Y."/>
            <person name="Yi X."/>
            <person name="Qi Y."/>
            <person name="Xu X."/>
            <person name="Gao Z."/>
            <person name="Pan H."/>
            <person name="Jian J."/>
            <person name="Tian Y."/>
            <person name="Yue Z."/>
            <person name="Xu Y."/>
        </authorList>
    </citation>
    <scope>NUCLEOTIDE SEQUENCE [LARGE SCALE GENOMIC DNA]</scope>
    <source>
        <strain evidence="4">cv. Dabenzi</strain>
    </source>
</reference>
<feature type="region of interest" description="Disordered" evidence="1">
    <location>
        <begin position="44"/>
        <end position="77"/>
    </location>
</feature>
<proteinExistence type="predicted"/>
<dbReference type="EMBL" id="PGOL01000196">
    <property type="protein sequence ID" value="PKI74650.1"/>
    <property type="molecule type" value="Genomic_DNA"/>
</dbReference>
<reference evidence="3 5" key="3">
    <citation type="submission" date="2017-11" db="EMBL/GenBank/DDBJ databases">
        <title>De-novo sequencing of pomegranate (Punica granatum L.) genome.</title>
        <authorList>
            <person name="Akparov Z."/>
            <person name="Amiraslanov A."/>
            <person name="Hajiyeva S."/>
            <person name="Abbasov M."/>
            <person name="Kaur K."/>
            <person name="Hamwieh A."/>
            <person name="Solovyev V."/>
            <person name="Salamov A."/>
            <person name="Braich B."/>
            <person name="Kosarev P."/>
            <person name="Mahmoud A."/>
            <person name="Hajiyev E."/>
            <person name="Babayeva S."/>
            <person name="Izzatullayeva V."/>
            <person name="Mammadov A."/>
            <person name="Mammadov A."/>
            <person name="Sharifova S."/>
            <person name="Ojaghi J."/>
            <person name="Eynullazada K."/>
            <person name="Bayramov B."/>
            <person name="Abdulazimova A."/>
            <person name="Shahmuradov I."/>
        </authorList>
    </citation>
    <scope>NUCLEOTIDE SEQUENCE [LARGE SCALE GENOMIC DNA]</scope>
    <source>
        <strain evidence="3">AG2017</strain>
        <strain evidence="5">cv. AG2017</strain>
        <tissue evidence="3">Leaf</tissue>
    </source>
</reference>
<reference evidence="2" key="2">
    <citation type="submission" date="2017-06" db="EMBL/GenBank/DDBJ databases">
        <title>The pomegranate genome and the genomics of punicalagin biosynthesis.</title>
        <authorList>
            <person name="Xu C."/>
        </authorList>
    </citation>
    <scope>NUCLEOTIDE SEQUENCE [LARGE SCALE GENOMIC DNA]</scope>
    <source>
        <tissue evidence="2">Fresh leaf</tissue>
    </source>
</reference>
<keyword evidence="5" id="KW-1185">Reference proteome</keyword>
<dbReference type="Proteomes" id="UP000197138">
    <property type="component" value="Unassembled WGS sequence"/>
</dbReference>
<dbReference type="EMBL" id="MTKT01000813">
    <property type="protein sequence ID" value="OWM87554.1"/>
    <property type="molecule type" value="Genomic_DNA"/>
</dbReference>
<name>A0A218XRJ2_PUNGR</name>
<gene>
    <name evidence="2" type="ORF">CDL15_Pgr022666</name>
    <name evidence="3" type="ORF">CRG98_004977</name>
</gene>
<accession>A0A218XRJ2</accession>
<evidence type="ECO:0000313" key="2">
    <source>
        <dbReference type="EMBL" id="OWM87554.1"/>
    </source>
</evidence>
<evidence type="ECO:0000256" key="1">
    <source>
        <dbReference type="SAM" id="MobiDB-lite"/>
    </source>
</evidence>
<dbReference type="Proteomes" id="UP000233551">
    <property type="component" value="Unassembled WGS sequence"/>
</dbReference>
<protein>
    <submittedName>
        <fullName evidence="2">Uncharacterized protein</fullName>
    </submittedName>
</protein>
<evidence type="ECO:0000313" key="3">
    <source>
        <dbReference type="EMBL" id="PKI74650.1"/>
    </source>
</evidence>
<dbReference type="AlphaFoldDB" id="A0A218XRJ2"/>